<organism evidence="7 8">
    <name type="scientific">Candidatus Magnetoglobus multicellularis str. Araruama</name>
    <dbReference type="NCBI Taxonomy" id="890399"/>
    <lineage>
        <taxon>Bacteria</taxon>
        <taxon>Pseudomonadati</taxon>
        <taxon>Thermodesulfobacteriota</taxon>
        <taxon>Desulfobacteria</taxon>
        <taxon>Desulfobacterales</taxon>
        <taxon>Desulfobacteraceae</taxon>
        <taxon>Candidatus Magnetoglobus</taxon>
    </lineage>
</organism>
<dbReference type="Pfam" id="PF13186">
    <property type="entry name" value="SPASM"/>
    <property type="match status" value="1"/>
</dbReference>
<dbReference type="CDD" id="cd01335">
    <property type="entry name" value="Radical_SAM"/>
    <property type="match status" value="1"/>
</dbReference>
<dbReference type="PROSITE" id="PS51918">
    <property type="entry name" value="RADICAL_SAM"/>
    <property type="match status" value="1"/>
</dbReference>
<evidence type="ECO:0000256" key="2">
    <source>
        <dbReference type="ARBA" id="ARBA00022691"/>
    </source>
</evidence>
<dbReference type="SFLD" id="SFLDG01067">
    <property type="entry name" value="SPASM/twitch_domain_containing"/>
    <property type="match status" value="1"/>
</dbReference>
<dbReference type="InterPro" id="IPR008792">
    <property type="entry name" value="PQQD"/>
</dbReference>
<dbReference type="GO" id="GO:0046872">
    <property type="term" value="F:metal ion binding"/>
    <property type="evidence" value="ECO:0007669"/>
    <property type="project" value="UniProtKB-KW"/>
</dbReference>
<dbReference type="SFLD" id="SFLDG01386">
    <property type="entry name" value="main_SPASM_domain-containing"/>
    <property type="match status" value="1"/>
</dbReference>
<dbReference type="InterPro" id="IPR006638">
    <property type="entry name" value="Elp3/MiaA/NifB-like_rSAM"/>
</dbReference>
<comment type="caution">
    <text evidence="7">The sequence shown here is derived from an EMBL/GenBank/DDBJ whole genome shotgun (WGS) entry which is preliminary data.</text>
</comment>
<dbReference type="SFLD" id="SFLDS00029">
    <property type="entry name" value="Radical_SAM"/>
    <property type="match status" value="1"/>
</dbReference>
<dbReference type="Proteomes" id="UP000189670">
    <property type="component" value="Unassembled WGS sequence"/>
</dbReference>
<dbReference type="SFLD" id="SFLDG01384">
    <property type="entry name" value="thioether_bond_formation_requi"/>
    <property type="match status" value="1"/>
</dbReference>
<gene>
    <name evidence="7" type="ORF">OMM_01315</name>
</gene>
<dbReference type="InterPro" id="IPR023867">
    <property type="entry name" value="Sulphatase_maturase_rSAM"/>
</dbReference>
<dbReference type="EMBL" id="ATBP01000098">
    <property type="protein sequence ID" value="ETR72962.1"/>
    <property type="molecule type" value="Genomic_DNA"/>
</dbReference>
<dbReference type="Pfam" id="PF04055">
    <property type="entry name" value="Radical_SAM"/>
    <property type="match status" value="1"/>
</dbReference>
<dbReference type="InterPro" id="IPR023885">
    <property type="entry name" value="4Fe4S-binding_SPASM_dom"/>
</dbReference>
<proteinExistence type="predicted"/>
<keyword evidence="3" id="KW-0479">Metal-binding</keyword>
<evidence type="ECO:0000313" key="8">
    <source>
        <dbReference type="Proteomes" id="UP000189670"/>
    </source>
</evidence>
<sequence length="463" mass="52583">MKSHFSQADRTFLHYCSNNNDLQVLFHPFHSSWVIANPTATQIIKQIAAHKTIEQIAQGLAKDYEIDRHQALHDVQSVKQTIDKNSFDLNDLFTPKQRKPELKSLFIHITRRCNLHCPHCYIASTDHMRDLSVSTIHHLIETLINQGGTGVTISGGEPLIHPDIKCILSHAAEKLTVRLLTNGTMIDKNMAAFLADQGIYVQISLDGSSARIHDAIRGDGAFGRVMDAIHLLQEQGAGDRLNLCTTLMQQNADDWLNIIQFAEKTQIPLLRFLHLRTVGRAYNHPKAYPLKDFEYEQFIAHINQIQQNSKQSVELTCGMSGLLLKMPDTFKSDDIWCPVGRMMVIDTNGNVYPCVLMMRDAYYLGNIFQTSLIEMIQSRQMHDICHILSHRRFMIQKCQECAFRNLCQAGCMGQALDHCNSLMETDLFCKYRQKAYATAFDRLLCLDETGQIASSKQSGTEIE</sequence>
<dbReference type="NCBIfam" id="TIGR04085">
    <property type="entry name" value="rSAM_more_4Fe4S"/>
    <property type="match status" value="1"/>
</dbReference>
<dbReference type="GO" id="GO:0051536">
    <property type="term" value="F:iron-sulfur cluster binding"/>
    <property type="evidence" value="ECO:0007669"/>
    <property type="project" value="UniProtKB-KW"/>
</dbReference>
<dbReference type="Pfam" id="PF05402">
    <property type="entry name" value="PqqD"/>
    <property type="match status" value="1"/>
</dbReference>
<dbReference type="Gene3D" id="3.20.20.70">
    <property type="entry name" value="Aldolase class I"/>
    <property type="match status" value="1"/>
</dbReference>
<comment type="cofactor">
    <cofactor evidence="1">
        <name>[4Fe-4S] cluster</name>
        <dbReference type="ChEBI" id="CHEBI:49883"/>
    </cofactor>
</comment>
<accession>A0A1V1PDH1</accession>
<dbReference type="Gene3D" id="1.10.10.1150">
    <property type="entry name" value="Coenzyme PQQ synthesis protein D (PqqD)"/>
    <property type="match status" value="1"/>
</dbReference>
<reference evidence="8" key="1">
    <citation type="submission" date="2012-11" db="EMBL/GenBank/DDBJ databases">
        <authorList>
            <person name="Lucero-Rivera Y.E."/>
            <person name="Tovar-Ramirez D."/>
        </authorList>
    </citation>
    <scope>NUCLEOTIDE SEQUENCE [LARGE SCALE GENOMIC DNA]</scope>
    <source>
        <strain evidence="8">Araruama</strain>
    </source>
</reference>
<dbReference type="PANTHER" id="PTHR11228:SF7">
    <property type="entry name" value="PQQA PEPTIDE CYCLASE"/>
    <property type="match status" value="1"/>
</dbReference>
<dbReference type="InterPro" id="IPR013785">
    <property type="entry name" value="Aldolase_TIM"/>
</dbReference>
<keyword evidence="5" id="KW-0411">Iron-sulfur</keyword>
<dbReference type="SUPFAM" id="SSF102114">
    <property type="entry name" value="Radical SAM enzymes"/>
    <property type="match status" value="1"/>
</dbReference>
<feature type="domain" description="Radical SAM core" evidence="6">
    <location>
        <begin position="99"/>
        <end position="308"/>
    </location>
</feature>
<dbReference type="InterPro" id="IPR050377">
    <property type="entry name" value="Radical_SAM_PqqE_MftC-like"/>
</dbReference>
<dbReference type="GO" id="GO:0016491">
    <property type="term" value="F:oxidoreductase activity"/>
    <property type="evidence" value="ECO:0007669"/>
    <property type="project" value="InterPro"/>
</dbReference>
<protein>
    <submittedName>
        <fullName evidence="7">Radical SAM domain-containing protein</fullName>
    </submittedName>
</protein>
<evidence type="ECO:0000313" key="7">
    <source>
        <dbReference type="EMBL" id="ETR72962.1"/>
    </source>
</evidence>
<evidence type="ECO:0000256" key="5">
    <source>
        <dbReference type="ARBA" id="ARBA00023014"/>
    </source>
</evidence>
<dbReference type="InterPro" id="IPR007197">
    <property type="entry name" value="rSAM"/>
</dbReference>
<dbReference type="InterPro" id="IPR058240">
    <property type="entry name" value="rSAM_sf"/>
</dbReference>
<evidence type="ECO:0000256" key="1">
    <source>
        <dbReference type="ARBA" id="ARBA00001966"/>
    </source>
</evidence>
<name>A0A1V1PDH1_9BACT</name>
<dbReference type="SMART" id="SM00729">
    <property type="entry name" value="Elp3"/>
    <property type="match status" value="1"/>
</dbReference>
<keyword evidence="2" id="KW-0949">S-adenosyl-L-methionine</keyword>
<evidence type="ECO:0000256" key="3">
    <source>
        <dbReference type="ARBA" id="ARBA00022723"/>
    </source>
</evidence>
<dbReference type="AlphaFoldDB" id="A0A1V1PDH1"/>
<dbReference type="PANTHER" id="PTHR11228">
    <property type="entry name" value="RADICAL SAM DOMAIN PROTEIN"/>
    <property type="match status" value="1"/>
</dbReference>
<dbReference type="InterPro" id="IPR041881">
    <property type="entry name" value="PqqD_sf"/>
</dbReference>
<keyword evidence="4" id="KW-0408">Iron</keyword>
<evidence type="ECO:0000259" key="6">
    <source>
        <dbReference type="PROSITE" id="PS51918"/>
    </source>
</evidence>
<evidence type="ECO:0000256" key="4">
    <source>
        <dbReference type="ARBA" id="ARBA00023004"/>
    </source>
</evidence>